<evidence type="ECO:0000313" key="2">
    <source>
        <dbReference type="Proteomes" id="UP000185622"/>
    </source>
</evidence>
<proteinExistence type="predicted"/>
<sequence>MPEIWLALHTDEIDVLMVDGDHLGDIEDTIDFCMRVRRACPSLPLILVSSEMRADDLTCERMQACDVTLKVPVSQVRLEGAIQAARQNNACFLSRRHWEN</sequence>
<dbReference type="InterPro" id="IPR011006">
    <property type="entry name" value="CheY-like_superfamily"/>
</dbReference>
<evidence type="ECO:0000313" key="1">
    <source>
        <dbReference type="EMBL" id="AQS47235.1"/>
    </source>
</evidence>
<reference evidence="1 2" key="1">
    <citation type="submission" date="2017-01" db="EMBL/GenBank/DDBJ databases">
        <title>The complete genome sequence of a sulfur-oxidizing marine bacterium Thioclava sp. 25B10_4T.</title>
        <authorList>
            <person name="Liu Y."/>
            <person name="Lai Q."/>
            <person name="Shao Z."/>
        </authorList>
    </citation>
    <scope>NUCLEOTIDE SEQUENCE [LARGE SCALE GENOMIC DNA]</scope>
    <source>
        <strain evidence="1 2">25B10_4</strain>
    </source>
</reference>
<organism evidence="1 2">
    <name type="scientific">Thioclava nitratireducens</name>
    <dbReference type="NCBI Taxonomy" id="1915078"/>
    <lineage>
        <taxon>Bacteria</taxon>
        <taxon>Pseudomonadati</taxon>
        <taxon>Pseudomonadota</taxon>
        <taxon>Alphaproteobacteria</taxon>
        <taxon>Rhodobacterales</taxon>
        <taxon>Paracoccaceae</taxon>
        <taxon>Thioclava</taxon>
    </lineage>
</organism>
<dbReference type="SUPFAM" id="SSF52172">
    <property type="entry name" value="CheY-like"/>
    <property type="match status" value="1"/>
</dbReference>
<accession>A0ABM6IEW8</accession>
<protein>
    <recommendedName>
        <fullName evidence="3">Response regulatory domain-containing protein</fullName>
    </recommendedName>
</protein>
<dbReference type="Gene3D" id="3.40.50.2300">
    <property type="match status" value="1"/>
</dbReference>
<name>A0ABM6IEW8_9RHOB</name>
<evidence type="ECO:0008006" key="3">
    <source>
        <dbReference type="Google" id="ProtNLM"/>
    </source>
</evidence>
<dbReference type="Proteomes" id="UP000185622">
    <property type="component" value="Chromosome"/>
</dbReference>
<gene>
    <name evidence="1" type="ORF">BMG03_05035</name>
</gene>
<dbReference type="EMBL" id="CP019437">
    <property type="protein sequence ID" value="AQS47235.1"/>
    <property type="molecule type" value="Genomic_DNA"/>
</dbReference>
<keyword evidence="2" id="KW-1185">Reference proteome</keyword>